<dbReference type="FunFam" id="3.10.450.320:FF:000002">
    <property type="entry name" value="Mitochondrial import inner membrane translocase subunit tim21"/>
    <property type="match status" value="1"/>
</dbReference>
<keyword evidence="4 11" id="KW-0812">Transmembrane</keyword>
<feature type="region of interest" description="Disordered" evidence="12">
    <location>
        <begin position="194"/>
        <end position="218"/>
    </location>
</feature>
<evidence type="ECO:0000256" key="10">
    <source>
        <dbReference type="ARBA" id="ARBA00060204"/>
    </source>
</evidence>
<dbReference type="Proteomes" id="UP000275078">
    <property type="component" value="Unassembled WGS sequence"/>
</dbReference>
<evidence type="ECO:0000256" key="6">
    <source>
        <dbReference type="ARBA" id="ARBA00022946"/>
    </source>
</evidence>
<dbReference type="PANTHER" id="PTHR13032">
    <property type="entry name" value="MITOCHONDRIAL IMPORT INNER MEMBRANE TRANSLOCASE SUBUNIT TIM21"/>
    <property type="match status" value="1"/>
</dbReference>
<keyword evidence="6" id="KW-0809">Transit peptide</keyword>
<comment type="subunit">
    <text evidence="11">Component of the TIM23 complex.</text>
</comment>
<keyword evidence="14" id="KW-1185">Reference proteome</keyword>
<evidence type="ECO:0000256" key="8">
    <source>
        <dbReference type="ARBA" id="ARBA00023128"/>
    </source>
</evidence>
<gene>
    <name evidence="13" type="ORF">BJ508DRAFT_300810</name>
</gene>
<name>A0A3N4J0W0_ASCIM</name>
<dbReference type="InterPro" id="IPR038552">
    <property type="entry name" value="Tim21_IMS_sf"/>
</dbReference>
<dbReference type="EMBL" id="ML119646">
    <property type="protein sequence ID" value="RPA87554.1"/>
    <property type="molecule type" value="Genomic_DNA"/>
</dbReference>
<feature type="compositionally biased region" description="Polar residues" evidence="12">
    <location>
        <begin position="22"/>
        <end position="43"/>
    </location>
</feature>
<keyword evidence="11" id="KW-0653">Protein transport</keyword>
<comment type="subcellular location">
    <subcellularLocation>
        <location evidence="1 11">Mitochondrion inner membrane</location>
        <topology evidence="1 11">Single-pass membrane protein</topology>
    </subcellularLocation>
</comment>
<protein>
    <recommendedName>
        <fullName evidence="3 11">Mitochondrial import inner membrane translocase subunit Tim21</fullName>
    </recommendedName>
</protein>
<evidence type="ECO:0000256" key="3">
    <source>
        <dbReference type="ARBA" id="ARBA00020726"/>
    </source>
</evidence>
<dbReference type="InterPro" id="IPR013261">
    <property type="entry name" value="Tim21"/>
</dbReference>
<evidence type="ECO:0000256" key="1">
    <source>
        <dbReference type="ARBA" id="ARBA00004434"/>
    </source>
</evidence>
<evidence type="ECO:0000256" key="11">
    <source>
        <dbReference type="RuleBase" id="RU367142"/>
    </source>
</evidence>
<keyword evidence="11" id="KW-0813">Transport</keyword>
<dbReference type="AlphaFoldDB" id="A0A3N4J0W0"/>
<evidence type="ECO:0000313" key="14">
    <source>
        <dbReference type="Proteomes" id="UP000275078"/>
    </source>
</evidence>
<proteinExistence type="inferred from homology"/>
<keyword evidence="11" id="KW-0811">Translocation</keyword>
<keyword evidence="9 11" id="KW-0472">Membrane</keyword>
<evidence type="ECO:0000256" key="12">
    <source>
        <dbReference type="SAM" id="MobiDB-lite"/>
    </source>
</evidence>
<dbReference type="PANTHER" id="PTHR13032:SF6">
    <property type="entry name" value="MITOCHONDRIAL IMPORT INNER MEMBRANE TRANSLOCASE SUBUNIT TIM21"/>
    <property type="match status" value="1"/>
</dbReference>
<feature type="region of interest" description="Disordered" evidence="12">
    <location>
        <begin position="22"/>
        <end position="51"/>
    </location>
</feature>
<dbReference type="Pfam" id="PF08294">
    <property type="entry name" value="TIM21"/>
    <property type="match status" value="1"/>
</dbReference>
<evidence type="ECO:0000256" key="2">
    <source>
        <dbReference type="ARBA" id="ARBA00010867"/>
    </source>
</evidence>
<keyword evidence="7 11" id="KW-1133">Transmembrane helix</keyword>
<evidence type="ECO:0000256" key="4">
    <source>
        <dbReference type="ARBA" id="ARBA00022692"/>
    </source>
</evidence>
<evidence type="ECO:0000256" key="9">
    <source>
        <dbReference type="ARBA" id="ARBA00023136"/>
    </source>
</evidence>
<dbReference type="GO" id="GO:0030150">
    <property type="term" value="P:protein import into mitochondrial matrix"/>
    <property type="evidence" value="ECO:0007669"/>
    <property type="project" value="UniProtKB-UniRule"/>
</dbReference>
<dbReference type="GO" id="GO:0005744">
    <property type="term" value="C:TIM23 mitochondrial import inner membrane translocase complex"/>
    <property type="evidence" value="ECO:0007669"/>
    <property type="project" value="UniProtKB-UniRule"/>
</dbReference>
<sequence>MRLAAPLPRPCVSHIAKLQPNRQPSRCLSSPAKSKLPTTSTGPKQWKDLSGGQKVVRTTQTGASVALIAVGLVLTGGIATLLYKEVFAPDSATVWFNIIVERVKEDKRCLDVLGNTSSIKAYGAPTNSRWARNRPILHRTYTDSNGRENMILQFNVEGDIDSGVINAHLVRNPGESQYDYQYLRLDQKGQSPIYLEDRRNGKGGSGSKSSFLGVNWRW</sequence>
<evidence type="ECO:0000256" key="5">
    <source>
        <dbReference type="ARBA" id="ARBA00022792"/>
    </source>
</evidence>
<dbReference type="STRING" id="1160509.A0A3N4J0W0"/>
<reference evidence="13 14" key="1">
    <citation type="journal article" date="2018" name="Nat. Ecol. Evol.">
        <title>Pezizomycetes genomes reveal the molecular basis of ectomycorrhizal truffle lifestyle.</title>
        <authorList>
            <person name="Murat C."/>
            <person name="Payen T."/>
            <person name="Noel B."/>
            <person name="Kuo A."/>
            <person name="Morin E."/>
            <person name="Chen J."/>
            <person name="Kohler A."/>
            <person name="Krizsan K."/>
            <person name="Balestrini R."/>
            <person name="Da Silva C."/>
            <person name="Montanini B."/>
            <person name="Hainaut M."/>
            <person name="Levati E."/>
            <person name="Barry K.W."/>
            <person name="Belfiori B."/>
            <person name="Cichocki N."/>
            <person name="Clum A."/>
            <person name="Dockter R.B."/>
            <person name="Fauchery L."/>
            <person name="Guy J."/>
            <person name="Iotti M."/>
            <person name="Le Tacon F."/>
            <person name="Lindquist E.A."/>
            <person name="Lipzen A."/>
            <person name="Malagnac F."/>
            <person name="Mello A."/>
            <person name="Molinier V."/>
            <person name="Miyauchi S."/>
            <person name="Poulain J."/>
            <person name="Riccioni C."/>
            <person name="Rubini A."/>
            <person name="Sitrit Y."/>
            <person name="Splivallo R."/>
            <person name="Traeger S."/>
            <person name="Wang M."/>
            <person name="Zifcakova L."/>
            <person name="Wipf D."/>
            <person name="Zambonelli A."/>
            <person name="Paolocci F."/>
            <person name="Nowrousian M."/>
            <person name="Ottonello S."/>
            <person name="Baldrian P."/>
            <person name="Spatafora J.W."/>
            <person name="Henrissat B."/>
            <person name="Nagy L.G."/>
            <person name="Aury J.M."/>
            <person name="Wincker P."/>
            <person name="Grigoriev I.V."/>
            <person name="Bonfante P."/>
            <person name="Martin F.M."/>
        </authorList>
    </citation>
    <scope>NUCLEOTIDE SEQUENCE [LARGE SCALE GENOMIC DNA]</scope>
    <source>
        <strain evidence="13 14">RN42</strain>
    </source>
</reference>
<dbReference type="Gene3D" id="3.10.450.320">
    <property type="entry name" value="Mitochondrial import inner membrane translocase subunit Tim21"/>
    <property type="match status" value="1"/>
</dbReference>
<organism evidence="13 14">
    <name type="scientific">Ascobolus immersus RN42</name>
    <dbReference type="NCBI Taxonomy" id="1160509"/>
    <lineage>
        <taxon>Eukaryota</taxon>
        <taxon>Fungi</taxon>
        <taxon>Dikarya</taxon>
        <taxon>Ascomycota</taxon>
        <taxon>Pezizomycotina</taxon>
        <taxon>Pezizomycetes</taxon>
        <taxon>Pezizales</taxon>
        <taxon>Ascobolaceae</taxon>
        <taxon>Ascobolus</taxon>
    </lineage>
</organism>
<dbReference type="OrthoDB" id="436405at2759"/>
<accession>A0A3N4J0W0</accession>
<evidence type="ECO:0000256" key="7">
    <source>
        <dbReference type="ARBA" id="ARBA00022989"/>
    </source>
</evidence>
<comment type="similarity">
    <text evidence="2 11">Belongs to the TIM21 family.</text>
</comment>
<comment type="function">
    <text evidence="10">Essential component of the TIM23 complex, a complex that mediates the translocation of transit peptide-containing proteins across the mitochondrial inner membrane. Required to keep the TOM and the TIM23 complexes in close contact. At some point, it is released from the TOM23 complex to allow protein translocation into the mitochondrial matrix.</text>
</comment>
<feature type="transmembrane region" description="Helical" evidence="11">
    <location>
        <begin position="63"/>
        <end position="83"/>
    </location>
</feature>
<keyword evidence="8 11" id="KW-0496">Mitochondrion</keyword>
<evidence type="ECO:0000313" key="13">
    <source>
        <dbReference type="EMBL" id="RPA87554.1"/>
    </source>
</evidence>
<keyword evidence="5 11" id="KW-0999">Mitochondrion inner membrane</keyword>